<reference evidence="1" key="1">
    <citation type="submission" date="2020-05" db="EMBL/GenBank/DDBJ databases">
        <authorList>
            <person name="Chiriac C."/>
            <person name="Salcher M."/>
            <person name="Ghai R."/>
            <person name="Kavagutti S V."/>
        </authorList>
    </citation>
    <scope>NUCLEOTIDE SEQUENCE</scope>
</reference>
<dbReference type="EMBL" id="CAEZTY010000160">
    <property type="protein sequence ID" value="CAB4603420.1"/>
    <property type="molecule type" value="Genomic_DNA"/>
</dbReference>
<accession>A0A6J6GT21</accession>
<gene>
    <name evidence="1" type="ORF">UFOPK1762_02083</name>
</gene>
<name>A0A6J6GT21_9ZZZZ</name>
<sequence length="356" mass="40273">MTVTPWDDYPVHQSSNWIAHVATSDRNFYDRYYFNVLDTQGRFMVVMGLGQYPNLGTTDAFATVRIGEKQHVVRASKPLIDRSDISIGPLRIEVIEPLKRLRFVVEPNEHDVSLDLTWEGFGPAIPEPNQFIRNGTRITFDTQRLAQMGSWSGTITVAGEVIDVKPETTWGSRDRSWGVRPIGEREPEGIYRDTVRPGGMWSYFPMRFEDHCIYYICSEAADGSRSLEQAERVWLDGRVEQLGRTEHAHEFEPGIRLLTGSTISFPDSGIDIRCTPLLANFLAVGTGYGLEPDWRHGMYQGPDLVVQGITYDVPEIRQLGAYAVVDHAARFEYDGHVGYGLYEHSFSGAMPKYGLE</sequence>
<dbReference type="SUPFAM" id="SSF159245">
    <property type="entry name" value="AttH-like"/>
    <property type="match status" value="1"/>
</dbReference>
<proteinExistence type="predicted"/>
<dbReference type="AlphaFoldDB" id="A0A6J6GT21"/>
<evidence type="ECO:0000313" key="1">
    <source>
        <dbReference type="EMBL" id="CAB4603420.1"/>
    </source>
</evidence>
<organism evidence="1">
    <name type="scientific">freshwater metagenome</name>
    <dbReference type="NCBI Taxonomy" id="449393"/>
    <lineage>
        <taxon>unclassified sequences</taxon>
        <taxon>metagenomes</taxon>
        <taxon>ecological metagenomes</taxon>
    </lineage>
</organism>
<protein>
    <submittedName>
        <fullName evidence="1">Unannotated protein</fullName>
    </submittedName>
</protein>